<keyword evidence="3" id="KW-1185">Reference proteome</keyword>
<evidence type="ECO:0000313" key="3">
    <source>
        <dbReference type="Proteomes" id="UP000634229"/>
    </source>
</evidence>
<gene>
    <name evidence="2" type="ORF">JK363_08120</name>
</gene>
<dbReference type="EMBL" id="JAERRF010000004">
    <property type="protein sequence ID" value="MBL1096627.1"/>
    <property type="molecule type" value="Genomic_DNA"/>
</dbReference>
<organism evidence="2 3">
    <name type="scientific">Streptomyces coffeae</name>
    <dbReference type="NCBI Taxonomy" id="621382"/>
    <lineage>
        <taxon>Bacteria</taxon>
        <taxon>Bacillati</taxon>
        <taxon>Actinomycetota</taxon>
        <taxon>Actinomycetes</taxon>
        <taxon>Kitasatosporales</taxon>
        <taxon>Streptomycetaceae</taxon>
        <taxon>Streptomyces</taxon>
    </lineage>
</organism>
<dbReference type="RefSeq" id="WP_201873266.1">
    <property type="nucleotide sequence ID" value="NZ_JAERRF010000004.1"/>
</dbReference>
<evidence type="ECO:0000259" key="1">
    <source>
        <dbReference type="Pfam" id="PF13490"/>
    </source>
</evidence>
<evidence type="ECO:0000313" key="2">
    <source>
        <dbReference type="EMBL" id="MBL1096627.1"/>
    </source>
</evidence>
<feature type="domain" description="Putative zinc-finger" evidence="1">
    <location>
        <begin position="3"/>
        <end position="39"/>
    </location>
</feature>
<name>A0ABS1N959_9ACTN</name>
<accession>A0ABS1N959</accession>
<proteinExistence type="predicted"/>
<protein>
    <submittedName>
        <fullName evidence="2">Zf-HC2 domain-containing protein</fullName>
    </submittedName>
</protein>
<comment type="caution">
    <text evidence="2">The sequence shown here is derived from an EMBL/GenBank/DDBJ whole genome shotgun (WGS) entry which is preliminary data.</text>
</comment>
<dbReference type="Pfam" id="PF13490">
    <property type="entry name" value="zf-HC2"/>
    <property type="match status" value="1"/>
</dbReference>
<sequence>MSCAAFRIALSARVDGEELPPEVSEGALDAHLRVCPECRSWGQQARELRTLAAHLDDARLNDARLDGK</sequence>
<reference evidence="2 3" key="1">
    <citation type="submission" date="2021-01" db="EMBL/GenBank/DDBJ databases">
        <title>WGS of actinomycetes isolated from Thailand.</title>
        <authorList>
            <person name="Thawai C."/>
        </authorList>
    </citation>
    <scope>NUCLEOTIDE SEQUENCE [LARGE SCALE GENOMIC DNA]</scope>
    <source>
        <strain evidence="2 3">CA1R205</strain>
    </source>
</reference>
<dbReference type="Proteomes" id="UP000634229">
    <property type="component" value="Unassembled WGS sequence"/>
</dbReference>
<dbReference type="InterPro" id="IPR027383">
    <property type="entry name" value="Znf_put"/>
</dbReference>